<protein>
    <submittedName>
        <fullName evidence="1">Uncharacterized protein</fullName>
    </submittedName>
</protein>
<organism evidence="1 2">
    <name type="scientific">Candidatus Protofrankia californiensis</name>
    <dbReference type="NCBI Taxonomy" id="1839754"/>
    <lineage>
        <taxon>Bacteria</taxon>
        <taxon>Bacillati</taxon>
        <taxon>Actinomycetota</taxon>
        <taxon>Actinomycetes</taxon>
        <taxon>Frankiales</taxon>
        <taxon>Frankiaceae</taxon>
        <taxon>Protofrankia</taxon>
    </lineage>
</organism>
<evidence type="ECO:0000313" key="2">
    <source>
        <dbReference type="Proteomes" id="UP000199013"/>
    </source>
</evidence>
<reference evidence="2" key="1">
    <citation type="submission" date="2016-02" db="EMBL/GenBank/DDBJ databases">
        <authorList>
            <person name="Wibberg D."/>
        </authorList>
    </citation>
    <scope>NUCLEOTIDE SEQUENCE [LARGE SCALE GENOMIC DNA]</scope>
</reference>
<sequence length="33" mass="3556">MINAILLVTTALFQARVVLPRQGRVSACEQVSA</sequence>
<accession>A0A1C3PCR6</accession>
<evidence type="ECO:0000313" key="1">
    <source>
        <dbReference type="EMBL" id="SBW27601.1"/>
    </source>
</evidence>
<proteinExistence type="predicted"/>
<gene>
    <name evidence="1" type="ORF">FDG2_5371</name>
</gene>
<keyword evidence="2" id="KW-1185">Reference proteome</keyword>
<dbReference type="EMBL" id="FLUV01002242">
    <property type="protein sequence ID" value="SBW27601.1"/>
    <property type="molecule type" value="Genomic_DNA"/>
</dbReference>
<name>A0A1C3PCR6_9ACTN</name>
<dbReference type="Proteomes" id="UP000199013">
    <property type="component" value="Unassembled WGS sequence"/>
</dbReference>
<dbReference type="AlphaFoldDB" id="A0A1C3PCR6"/>